<keyword evidence="6 14" id="KW-0547">Nucleotide-binding</keyword>
<evidence type="ECO:0000256" key="3">
    <source>
        <dbReference type="ARBA" id="ARBA00013255"/>
    </source>
</evidence>
<dbReference type="UniPathway" id="UPA00074">
    <property type="reaction ID" value="UER00125"/>
</dbReference>
<dbReference type="NCBIfam" id="TIGR00877">
    <property type="entry name" value="purD"/>
    <property type="match status" value="1"/>
</dbReference>
<dbReference type="PROSITE" id="PS50975">
    <property type="entry name" value="ATP_GRASP"/>
    <property type="match status" value="1"/>
</dbReference>
<evidence type="ECO:0000256" key="14">
    <source>
        <dbReference type="PROSITE-ProRule" id="PRU00409"/>
    </source>
</evidence>
<dbReference type="InterPro" id="IPR020560">
    <property type="entry name" value="PRibGlycinamide_synth_C-dom"/>
</dbReference>
<dbReference type="HAMAP" id="MF_00138">
    <property type="entry name" value="GARS"/>
    <property type="match status" value="1"/>
</dbReference>
<evidence type="ECO:0000256" key="10">
    <source>
        <dbReference type="ARBA" id="ARBA00038345"/>
    </source>
</evidence>
<dbReference type="FunFam" id="3.30.1490.20:FF:000006">
    <property type="entry name" value="phosphoribosylamine--glycine ligase, chloroplastic-like"/>
    <property type="match status" value="1"/>
</dbReference>
<evidence type="ECO:0000256" key="11">
    <source>
        <dbReference type="ARBA" id="ARBA00042242"/>
    </source>
</evidence>
<dbReference type="Gene3D" id="3.40.50.20">
    <property type="match status" value="1"/>
</dbReference>
<dbReference type="GO" id="GO:0004637">
    <property type="term" value="F:phosphoribosylamine-glycine ligase activity"/>
    <property type="evidence" value="ECO:0007669"/>
    <property type="project" value="UniProtKB-UniRule"/>
</dbReference>
<dbReference type="PANTHER" id="PTHR43472">
    <property type="entry name" value="PHOSPHORIBOSYLAMINE--GLYCINE LIGASE"/>
    <property type="match status" value="1"/>
</dbReference>
<comment type="catalytic activity">
    <reaction evidence="13">
        <text>5-phospho-beta-D-ribosylamine + glycine + ATP = N(1)-(5-phospho-beta-D-ribosyl)glycinamide + ADP + phosphate + H(+)</text>
        <dbReference type="Rhea" id="RHEA:17453"/>
        <dbReference type="ChEBI" id="CHEBI:15378"/>
        <dbReference type="ChEBI" id="CHEBI:30616"/>
        <dbReference type="ChEBI" id="CHEBI:43474"/>
        <dbReference type="ChEBI" id="CHEBI:57305"/>
        <dbReference type="ChEBI" id="CHEBI:58681"/>
        <dbReference type="ChEBI" id="CHEBI:143788"/>
        <dbReference type="ChEBI" id="CHEBI:456216"/>
        <dbReference type="EC" id="6.3.4.13"/>
    </reaction>
</comment>
<dbReference type="GO" id="GO:0009113">
    <property type="term" value="P:purine nucleobase biosynthetic process"/>
    <property type="evidence" value="ECO:0007669"/>
    <property type="project" value="InterPro"/>
</dbReference>
<dbReference type="InterPro" id="IPR037123">
    <property type="entry name" value="PRibGlycinamide_synth_C_sf"/>
</dbReference>
<dbReference type="SUPFAM" id="SSF52440">
    <property type="entry name" value="PreATP-grasp domain"/>
    <property type="match status" value="1"/>
</dbReference>
<organism evidence="16 17">
    <name type="scientific">Suttonella ornithocola</name>
    <dbReference type="NCBI Taxonomy" id="279832"/>
    <lineage>
        <taxon>Bacteria</taxon>
        <taxon>Pseudomonadati</taxon>
        <taxon>Pseudomonadota</taxon>
        <taxon>Gammaproteobacteria</taxon>
        <taxon>Cardiobacteriales</taxon>
        <taxon>Cardiobacteriaceae</taxon>
        <taxon>Suttonella</taxon>
    </lineage>
</organism>
<evidence type="ECO:0000256" key="2">
    <source>
        <dbReference type="ARBA" id="ARBA00005174"/>
    </source>
</evidence>
<dbReference type="GO" id="GO:0005524">
    <property type="term" value="F:ATP binding"/>
    <property type="evidence" value="ECO:0007669"/>
    <property type="project" value="UniProtKB-UniRule"/>
</dbReference>
<evidence type="ECO:0000256" key="6">
    <source>
        <dbReference type="ARBA" id="ARBA00022741"/>
    </source>
</evidence>
<dbReference type="InterPro" id="IPR016185">
    <property type="entry name" value="PreATP-grasp_dom_sf"/>
</dbReference>
<evidence type="ECO:0000256" key="1">
    <source>
        <dbReference type="ARBA" id="ARBA00001936"/>
    </source>
</evidence>
<dbReference type="Pfam" id="PF01071">
    <property type="entry name" value="GARS_A"/>
    <property type="match status" value="1"/>
</dbReference>
<dbReference type="SUPFAM" id="SSF56059">
    <property type="entry name" value="Glutathione synthetase ATP-binding domain-like"/>
    <property type="match status" value="1"/>
</dbReference>
<protein>
    <recommendedName>
        <fullName evidence="3 13">Phosphoribosylamine--glycine ligase</fullName>
        <ecNumber evidence="3 13">6.3.4.13</ecNumber>
    </recommendedName>
    <alternativeName>
        <fullName evidence="13">GARS</fullName>
    </alternativeName>
    <alternativeName>
        <fullName evidence="11 13">Glycinamide ribonucleotide synthetase</fullName>
    </alternativeName>
    <alternativeName>
        <fullName evidence="12 13">Phosphoribosylglycinamide synthetase</fullName>
    </alternativeName>
</protein>
<name>A0A380MST3_9GAMM</name>
<evidence type="ECO:0000256" key="12">
    <source>
        <dbReference type="ARBA" id="ARBA00042864"/>
    </source>
</evidence>
<gene>
    <name evidence="13 16" type="primary">purD</name>
    <name evidence="16" type="ORF">NCTC13337_01533</name>
</gene>
<dbReference type="InterPro" id="IPR020562">
    <property type="entry name" value="PRibGlycinamide_synth_N"/>
</dbReference>
<evidence type="ECO:0000259" key="15">
    <source>
        <dbReference type="PROSITE" id="PS50975"/>
    </source>
</evidence>
<dbReference type="InterPro" id="IPR011761">
    <property type="entry name" value="ATP-grasp"/>
</dbReference>
<dbReference type="SMART" id="SM01209">
    <property type="entry name" value="GARS_A"/>
    <property type="match status" value="1"/>
</dbReference>
<dbReference type="Proteomes" id="UP000254601">
    <property type="component" value="Unassembled WGS sequence"/>
</dbReference>
<dbReference type="Gene3D" id="3.30.1490.20">
    <property type="entry name" value="ATP-grasp fold, A domain"/>
    <property type="match status" value="1"/>
</dbReference>
<dbReference type="InterPro" id="IPR000115">
    <property type="entry name" value="PRibGlycinamide_synth"/>
</dbReference>
<dbReference type="AlphaFoldDB" id="A0A380MST3"/>
<dbReference type="Gene3D" id="3.30.470.20">
    <property type="entry name" value="ATP-grasp fold, B domain"/>
    <property type="match status" value="1"/>
</dbReference>
<evidence type="ECO:0000313" key="17">
    <source>
        <dbReference type="Proteomes" id="UP000254601"/>
    </source>
</evidence>
<keyword evidence="5" id="KW-0479">Metal-binding</keyword>
<dbReference type="SUPFAM" id="SSF51246">
    <property type="entry name" value="Rudiment single hybrid motif"/>
    <property type="match status" value="1"/>
</dbReference>
<dbReference type="InterPro" id="IPR020561">
    <property type="entry name" value="PRibGlycinamid_synth_ATP-grasp"/>
</dbReference>
<dbReference type="Pfam" id="PF02843">
    <property type="entry name" value="GARS_C"/>
    <property type="match status" value="1"/>
</dbReference>
<dbReference type="PANTHER" id="PTHR43472:SF1">
    <property type="entry name" value="PHOSPHORIBOSYLAMINE--GLYCINE LIGASE, CHLOROPLASTIC"/>
    <property type="match status" value="1"/>
</dbReference>
<evidence type="ECO:0000256" key="9">
    <source>
        <dbReference type="ARBA" id="ARBA00023211"/>
    </source>
</evidence>
<dbReference type="Gene3D" id="3.90.600.10">
    <property type="entry name" value="Phosphoribosylglycinamide synthetase, C-terminal domain"/>
    <property type="match status" value="1"/>
</dbReference>
<evidence type="ECO:0000256" key="13">
    <source>
        <dbReference type="HAMAP-Rule" id="MF_00138"/>
    </source>
</evidence>
<dbReference type="Pfam" id="PF02844">
    <property type="entry name" value="GARS_N"/>
    <property type="match status" value="1"/>
</dbReference>
<dbReference type="InterPro" id="IPR011054">
    <property type="entry name" value="Rudment_hybrid_motif"/>
</dbReference>
<evidence type="ECO:0000256" key="7">
    <source>
        <dbReference type="ARBA" id="ARBA00022755"/>
    </source>
</evidence>
<dbReference type="EC" id="6.3.4.13" evidence="3 13"/>
<evidence type="ECO:0000256" key="4">
    <source>
        <dbReference type="ARBA" id="ARBA00022598"/>
    </source>
</evidence>
<accession>A0A380MST3</accession>
<dbReference type="FunFam" id="3.40.50.20:FF:000006">
    <property type="entry name" value="Phosphoribosylamine--glycine ligase, chloroplastic"/>
    <property type="match status" value="1"/>
</dbReference>
<dbReference type="GO" id="GO:0046872">
    <property type="term" value="F:metal ion binding"/>
    <property type="evidence" value="ECO:0007669"/>
    <property type="project" value="UniProtKB-KW"/>
</dbReference>
<evidence type="ECO:0000313" key="16">
    <source>
        <dbReference type="EMBL" id="SUO95679.1"/>
    </source>
</evidence>
<dbReference type="FunFam" id="3.90.600.10:FF:000001">
    <property type="entry name" value="Trifunctional purine biosynthetic protein adenosine-3"/>
    <property type="match status" value="1"/>
</dbReference>
<dbReference type="EMBL" id="UHIC01000001">
    <property type="protein sequence ID" value="SUO95679.1"/>
    <property type="molecule type" value="Genomic_DNA"/>
</dbReference>
<reference evidence="16 17" key="1">
    <citation type="submission" date="2018-06" db="EMBL/GenBank/DDBJ databases">
        <authorList>
            <consortium name="Pathogen Informatics"/>
            <person name="Doyle S."/>
        </authorList>
    </citation>
    <scope>NUCLEOTIDE SEQUENCE [LARGE SCALE GENOMIC DNA]</scope>
    <source>
        <strain evidence="16 17">NCTC13337</strain>
    </source>
</reference>
<feature type="domain" description="ATP-grasp" evidence="15">
    <location>
        <begin position="108"/>
        <end position="314"/>
    </location>
</feature>
<dbReference type="GO" id="GO:0006189">
    <property type="term" value="P:'de novo' IMP biosynthetic process"/>
    <property type="evidence" value="ECO:0007669"/>
    <property type="project" value="UniProtKB-UniRule"/>
</dbReference>
<keyword evidence="9" id="KW-0464">Manganese</keyword>
<comment type="pathway">
    <text evidence="2 13">Purine metabolism; IMP biosynthesis via de novo pathway; N(1)-(5-phospho-D-ribosyl)glycinamide from 5-phospho-alpha-D-ribose 1-diphosphate: step 2/2.</text>
</comment>
<keyword evidence="8 14" id="KW-0067">ATP-binding</keyword>
<dbReference type="SMART" id="SM01210">
    <property type="entry name" value="GARS_C"/>
    <property type="match status" value="1"/>
</dbReference>
<keyword evidence="7 13" id="KW-0658">Purine biosynthesis</keyword>
<evidence type="ECO:0000256" key="5">
    <source>
        <dbReference type="ARBA" id="ARBA00022723"/>
    </source>
</evidence>
<sequence>MMKILIIGSGGREHAIAWKLAQDHRIGRIYVAPGNGGTAALERSENVPLTTIDQLIAFAKEKSIDLTIVGSEALLVEGIVDQFKAERLRIFGPDKAAAMLEGSKSYAKTFMQKYGVKTAAYQSFTELDAALQYLKICPYPTVVKASGLAAGKGVIICHTHEEAETAVYEIMQEKCFGCAGDEIVIEEFLEGFEVSILSFCDGHTILPMQTAKDHKAIGDGNTGENTGGMGVVAPHPFLTKAQYQAFIEDILNPTLKGIQAENLQFAGIIFFGLMVNKNDVYLLEYNMRMGDPETQAILPLLETDFLTPIFACLDEKLDTIELKWADKHSICVVAASKGYPGNYQKGFPVHHLEQAKFFAQVFIAGATYKDHQYFTNGGRVLNVVALGDTLEAARHNAYSGIQAIQFEGMTYRHDIGIAP</sequence>
<keyword evidence="4 13" id="KW-0436">Ligase</keyword>
<proteinExistence type="inferred from homology"/>
<comment type="cofactor">
    <cofactor evidence="1">
        <name>Mn(2+)</name>
        <dbReference type="ChEBI" id="CHEBI:29035"/>
    </cofactor>
</comment>
<dbReference type="InterPro" id="IPR013815">
    <property type="entry name" value="ATP_grasp_subdomain_1"/>
</dbReference>
<evidence type="ECO:0000256" key="8">
    <source>
        <dbReference type="ARBA" id="ARBA00022840"/>
    </source>
</evidence>
<comment type="similarity">
    <text evidence="10 13">Belongs to the GARS family.</text>
</comment>
<keyword evidence="17" id="KW-1185">Reference proteome</keyword>